<keyword evidence="2 7" id="KW-0812">Transmembrane</keyword>
<keyword evidence="5" id="KW-0443">Lipid metabolism</keyword>
<gene>
    <name evidence="8" type="ORF">HAX54_050224</name>
</gene>
<accession>A0ABS8WN79</accession>
<feature type="transmembrane region" description="Helical" evidence="7">
    <location>
        <begin position="125"/>
        <end position="144"/>
    </location>
</feature>
<dbReference type="EMBL" id="JACEIK010008736">
    <property type="protein sequence ID" value="MCE3051564.1"/>
    <property type="molecule type" value="Genomic_DNA"/>
</dbReference>
<feature type="transmembrane region" description="Helical" evidence="7">
    <location>
        <begin position="28"/>
        <end position="51"/>
    </location>
</feature>
<keyword evidence="9" id="KW-1185">Reference proteome</keyword>
<protein>
    <submittedName>
        <fullName evidence="8">Uncharacterized protein</fullName>
    </submittedName>
</protein>
<dbReference type="PANTHER" id="PTHR21212:SF0">
    <property type="entry name" value="SEIPIN"/>
    <property type="match status" value="1"/>
</dbReference>
<dbReference type="Proteomes" id="UP000823775">
    <property type="component" value="Unassembled WGS sequence"/>
</dbReference>
<evidence type="ECO:0000256" key="5">
    <source>
        <dbReference type="ARBA" id="ARBA00023098"/>
    </source>
</evidence>
<keyword evidence="6 7" id="KW-0472">Membrane</keyword>
<keyword evidence="4 7" id="KW-1133">Transmembrane helix</keyword>
<proteinExistence type="predicted"/>
<name>A0ABS8WN79_DATST</name>
<organism evidence="8 9">
    <name type="scientific">Datura stramonium</name>
    <name type="common">Jimsonweed</name>
    <name type="synonym">Common thornapple</name>
    <dbReference type="NCBI Taxonomy" id="4076"/>
    <lineage>
        <taxon>Eukaryota</taxon>
        <taxon>Viridiplantae</taxon>
        <taxon>Streptophyta</taxon>
        <taxon>Embryophyta</taxon>
        <taxon>Tracheophyta</taxon>
        <taxon>Spermatophyta</taxon>
        <taxon>Magnoliopsida</taxon>
        <taxon>eudicotyledons</taxon>
        <taxon>Gunneridae</taxon>
        <taxon>Pentapetalae</taxon>
        <taxon>asterids</taxon>
        <taxon>lamiids</taxon>
        <taxon>Solanales</taxon>
        <taxon>Solanaceae</taxon>
        <taxon>Solanoideae</taxon>
        <taxon>Datureae</taxon>
        <taxon>Datura</taxon>
    </lineage>
</organism>
<dbReference type="PANTHER" id="PTHR21212">
    <property type="entry name" value="BERNARDINELLI-SEIP CONGENITAL LIPODYSTROPHY 2 HOMOLOG BSCL2 PROTEIN"/>
    <property type="match status" value="1"/>
</dbReference>
<evidence type="ECO:0000313" key="9">
    <source>
        <dbReference type="Proteomes" id="UP000823775"/>
    </source>
</evidence>
<comment type="subcellular location">
    <subcellularLocation>
        <location evidence="1">Endoplasmic reticulum membrane</location>
        <topology evidence="1">Multi-pass membrane protein</topology>
    </subcellularLocation>
</comment>
<evidence type="ECO:0000256" key="1">
    <source>
        <dbReference type="ARBA" id="ARBA00004477"/>
    </source>
</evidence>
<keyword evidence="3" id="KW-0256">Endoplasmic reticulum</keyword>
<reference evidence="8 9" key="1">
    <citation type="journal article" date="2021" name="BMC Genomics">
        <title>Datura genome reveals duplications of psychoactive alkaloid biosynthetic genes and high mutation rate following tissue culture.</title>
        <authorList>
            <person name="Rajewski A."/>
            <person name="Carter-House D."/>
            <person name="Stajich J."/>
            <person name="Litt A."/>
        </authorList>
    </citation>
    <scope>NUCLEOTIDE SEQUENCE [LARGE SCALE GENOMIC DNA]</scope>
    <source>
        <strain evidence="8">AR-01</strain>
    </source>
</reference>
<evidence type="ECO:0000256" key="7">
    <source>
        <dbReference type="SAM" id="Phobius"/>
    </source>
</evidence>
<evidence type="ECO:0000256" key="6">
    <source>
        <dbReference type="ARBA" id="ARBA00023136"/>
    </source>
</evidence>
<sequence length="196" mass="22616">MLEFVSGWLKEQSSVWRLGLQLGWGCLWSVYVCAVLAGIAGIIFIMGGILMRIMVEDPMRMKEPLNFDYTAKSPVAYVPIQGVSGVPVVDSKEQVEVGKWLMGCEPSHLIISFRRMLSWYWKTTLFVWGWAMTLFTMELLFALLCCKPLIIPRLRLRHDPNSRIRFTEQSTHRKVVKSYAKNMRFSDRSKPSSFTL</sequence>
<evidence type="ECO:0000256" key="3">
    <source>
        <dbReference type="ARBA" id="ARBA00022824"/>
    </source>
</evidence>
<evidence type="ECO:0000313" key="8">
    <source>
        <dbReference type="EMBL" id="MCE3051564.1"/>
    </source>
</evidence>
<comment type="caution">
    <text evidence="8">The sequence shown here is derived from an EMBL/GenBank/DDBJ whole genome shotgun (WGS) entry which is preliminary data.</text>
</comment>
<dbReference type="InterPro" id="IPR009617">
    <property type="entry name" value="Seipin"/>
</dbReference>
<evidence type="ECO:0000256" key="2">
    <source>
        <dbReference type="ARBA" id="ARBA00022692"/>
    </source>
</evidence>
<evidence type="ECO:0000256" key="4">
    <source>
        <dbReference type="ARBA" id="ARBA00022989"/>
    </source>
</evidence>